<dbReference type="EMBL" id="ONZQ02000007">
    <property type="protein sequence ID" value="SPO03070.1"/>
    <property type="molecule type" value="Genomic_DNA"/>
</dbReference>
<dbReference type="GO" id="GO:0005739">
    <property type="term" value="C:mitochondrion"/>
    <property type="evidence" value="ECO:0007669"/>
    <property type="project" value="TreeGrafter"/>
</dbReference>
<dbReference type="AlphaFoldDB" id="A0AAE8N1D1"/>
<evidence type="ECO:0000256" key="7">
    <source>
        <dbReference type="ARBA" id="ARBA00022741"/>
    </source>
</evidence>
<dbReference type="GO" id="GO:0006730">
    <property type="term" value="P:one-carbon metabolic process"/>
    <property type="evidence" value="ECO:0007669"/>
    <property type="project" value="UniProtKB-KW"/>
</dbReference>
<dbReference type="SUPFAM" id="SSF53244">
    <property type="entry name" value="MurD-like peptide ligases, peptide-binding domain"/>
    <property type="match status" value="1"/>
</dbReference>
<keyword evidence="15" id="KW-1185">Reference proteome</keyword>
<sequence>MEPPDPAPTEAEGSIDVHHDAPARPVGPLADDSAVPGEDPTSACTCRLSRRLSIPDRKEPRRRPPPPEIGPRPSQAYGSRRVACWLEPAAESSDTAMRWIIYFGGLVFELGIETKPELRLRPLLRPWDLKPENVTDETLRGFRDLKSQLAGESLEGQKATALAILHSRRRPRRPTTDPASLPGLSRIPSANGEAGVRGTPSSFGMKEWLIQIGHSAAAIDSLNVIHVAGTKGKGSTCAFAESFLRAYGERTGFPRKTGLYSSPHLIYEEERIRINTKSISRDLFAKYFFEVWDALSKGSTASGGDLHLPRYLQLWTLVSLHAFIREGVEAAIIETHHGGEYDATNVFERPVATVVTSLGMDHARQLGGTQGSIAWHKAGIFKHEAQAISACQDKEAAQVIRARAAEKDVAVQFIADDAALPTDAAQLKPDVQRVNCSLALAAARAVIAKKAPSELGPMLESDVLRGIERFSWPGRFQIQVEGLCQWFIDGAHNEMSVAKVAEWTAQSLVRVLIFNQTSEERDSSVVFERLAESLKDCAIQYVIFAEYNPHRDFNAEKDAQVESTPPVAPSKREQFADTWRRVQPDSRILFEPSIKGALDTARNVGRESGGVQTLITGSLHLVGDALFHLGQSPAGGGVVELC</sequence>
<comment type="catalytic activity">
    <reaction evidence="12">
        <text>(6S)-5,6,7,8-tetrahydrofolyl-(gamma-L-Glu)(n) + L-glutamate + ATP = (6S)-5,6,7,8-tetrahydrofolyl-(gamma-L-Glu)(n+1) + ADP + phosphate + H(+)</text>
        <dbReference type="Rhea" id="RHEA:10580"/>
        <dbReference type="Rhea" id="RHEA-COMP:14738"/>
        <dbReference type="Rhea" id="RHEA-COMP:14740"/>
        <dbReference type="ChEBI" id="CHEBI:15378"/>
        <dbReference type="ChEBI" id="CHEBI:29985"/>
        <dbReference type="ChEBI" id="CHEBI:30616"/>
        <dbReference type="ChEBI" id="CHEBI:43474"/>
        <dbReference type="ChEBI" id="CHEBI:141005"/>
        <dbReference type="ChEBI" id="CHEBI:456216"/>
        <dbReference type="EC" id="6.3.2.17"/>
    </reaction>
</comment>
<dbReference type="GO" id="GO:0005524">
    <property type="term" value="F:ATP binding"/>
    <property type="evidence" value="ECO:0007669"/>
    <property type="project" value="UniProtKB-KW"/>
</dbReference>
<keyword evidence="8" id="KW-0067">ATP-binding</keyword>
<comment type="caution">
    <text evidence="14">The sequence shown here is derived from an EMBL/GenBank/DDBJ whole genome shotgun (WGS) entry which is preliminary data.</text>
</comment>
<reference evidence="14" key="1">
    <citation type="submission" date="2018-03" db="EMBL/GenBank/DDBJ databases">
        <authorList>
            <person name="Guldener U."/>
        </authorList>
    </citation>
    <scope>NUCLEOTIDE SEQUENCE</scope>
</reference>
<evidence type="ECO:0000256" key="3">
    <source>
        <dbReference type="ARBA" id="ARBA00013025"/>
    </source>
</evidence>
<evidence type="ECO:0000256" key="8">
    <source>
        <dbReference type="ARBA" id="ARBA00022840"/>
    </source>
</evidence>
<dbReference type="GO" id="GO:0004326">
    <property type="term" value="F:tetrahydrofolylpolyglutamate synthase activity"/>
    <property type="evidence" value="ECO:0007669"/>
    <property type="project" value="UniProtKB-EC"/>
</dbReference>
<comment type="similarity">
    <text evidence="2">Belongs to the folylpolyglutamate synthase family.</text>
</comment>
<keyword evidence="6" id="KW-0479">Metal-binding</keyword>
<dbReference type="PANTHER" id="PTHR11136:SF5">
    <property type="entry name" value="FOLYLPOLYGLUTAMATE SYNTHASE, MITOCHONDRIAL"/>
    <property type="match status" value="1"/>
</dbReference>
<keyword evidence="9" id="KW-0460">Magnesium</keyword>
<keyword evidence="7" id="KW-0547">Nucleotide-binding</keyword>
<dbReference type="InterPro" id="IPR036615">
    <property type="entry name" value="Mur_ligase_C_dom_sf"/>
</dbReference>
<evidence type="ECO:0000256" key="11">
    <source>
        <dbReference type="ARBA" id="ARBA00030876"/>
    </source>
</evidence>
<evidence type="ECO:0000256" key="5">
    <source>
        <dbReference type="ARBA" id="ARBA00022598"/>
    </source>
</evidence>
<evidence type="ECO:0000256" key="13">
    <source>
        <dbReference type="SAM" id="MobiDB-lite"/>
    </source>
</evidence>
<evidence type="ECO:0000256" key="12">
    <source>
        <dbReference type="ARBA" id="ARBA00047493"/>
    </source>
</evidence>
<evidence type="ECO:0000256" key="6">
    <source>
        <dbReference type="ARBA" id="ARBA00022723"/>
    </source>
</evidence>
<dbReference type="NCBIfam" id="TIGR01499">
    <property type="entry name" value="folC"/>
    <property type="match status" value="1"/>
</dbReference>
<evidence type="ECO:0000313" key="15">
    <source>
        <dbReference type="Proteomes" id="UP001187682"/>
    </source>
</evidence>
<name>A0AAE8N1D1_9PEZI</name>
<accession>A0AAE8N1D1</accession>
<evidence type="ECO:0000256" key="10">
    <source>
        <dbReference type="ARBA" id="ARBA00030592"/>
    </source>
</evidence>
<keyword evidence="4" id="KW-0554">One-carbon metabolism</keyword>
<dbReference type="Proteomes" id="UP001187682">
    <property type="component" value="Unassembled WGS sequence"/>
</dbReference>
<keyword evidence="5" id="KW-0436">Ligase</keyword>
<dbReference type="EC" id="6.3.2.17" evidence="3"/>
<dbReference type="GO" id="GO:0005829">
    <property type="term" value="C:cytosol"/>
    <property type="evidence" value="ECO:0007669"/>
    <property type="project" value="TreeGrafter"/>
</dbReference>
<dbReference type="SUPFAM" id="SSF53623">
    <property type="entry name" value="MurD-like peptide ligases, catalytic domain"/>
    <property type="match status" value="1"/>
</dbReference>
<feature type="region of interest" description="Disordered" evidence="13">
    <location>
        <begin position="169"/>
        <end position="196"/>
    </location>
</feature>
<proteinExistence type="inferred from homology"/>
<evidence type="ECO:0000256" key="9">
    <source>
        <dbReference type="ARBA" id="ARBA00022842"/>
    </source>
</evidence>
<organism evidence="14 15">
    <name type="scientific">Cephalotrichum gorgonifer</name>
    <dbReference type="NCBI Taxonomy" id="2041049"/>
    <lineage>
        <taxon>Eukaryota</taxon>
        <taxon>Fungi</taxon>
        <taxon>Dikarya</taxon>
        <taxon>Ascomycota</taxon>
        <taxon>Pezizomycotina</taxon>
        <taxon>Sordariomycetes</taxon>
        <taxon>Hypocreomycetidae</taxon>
        <taxon>Microascales</taxon>
        <taxon>Microascaceae</taxon>
        <taxon>Cephalotrichum</taxon>
    </lineage>
</organism>
<feature type="region of interest" description="Disordered" evidence="13">
    <location>
        <begin position="1"/>
        <end position="77"/>
    </location>
</feature>
<dbReference type="Gene3D" id="3.90.190.20">
    <property type="entry name" value="Mur ligase, C-terminal domain"/>
    <property type="match status" value="1"/>
</dbReference>
<evidence type="ECO:0000256" key="1">
    <source>
        <dbReference type="ARBA" id="ARBA00005150"/>
    </source>
</evidence>
<gene>
    <name evidence="14" type="ORF">DNG_05751</name>
</gene>
<dbReference type="GO" id="GO:0046872">
    <property type="term" value="F:metal ion binding"/>
    <property type="evidence" value="ECO:0007669"/>
    <property type="project" value="UniProtKB-KW"/>
</dbReference>
<dbReference type="PANTHER" id="PTHR11136">
    <property type="entry name" value="FOLYLPOLYGLUTAMATE SYNTHASE-RELATED"/>
    <property type="match status" value="1"/>
</dbReference>
<dbReference type="InterPro" id="IPR036565">
    <property type="entry name" value="Mur-like_cat_sf"/>
</dbReference>
<comment type="pathway">
    <text evidence="1">Cofactor biosynthesis; tetrahydrofolylpolyglutamate biosynthesis.</text>
</comment>
<protein>
    <recommendedName>
        <fullName evidence="3">tetrahydrofolate synthase</fullName>
        <ecNumber evidence="3">6.3.2.17</ecNumber>
    </recommendedName>
    <alternativeName>
        <fullName evidence="11">Folylpoly-gamma-glutamate synthetase</fullName>
    </alternativeName>
    <alternativeName>
        <fullName evidence="10">Tetrahydrofolylpolyglutamate synthase</fullName>
    </alternativeName>
</protein>
<evidence type="ECO:0000256" key="2">
    <source>
        <dbReference type="ARBA" id="ARBA00008276"/>
    </source>
</evidence>
<dbReference type="Gene3D" id="3.40.1190.10">
    <property type="entry name" value="Mur-like, catalytic domain"/>
    <property type="match status" value="1"/>
</dbReference>
<dbReference type="InterPro" id="IPR001645">
    <property type="entry name" value="Folylpolyglutamate_synth"/>
</dbReference>
<evidence type="ECO:0000313" key="14">
    <source>
        <dbReference type="EMBL" id="SPO03070.1"/>
    </source>
</evidence>
<evidence type="ECO:0000256" key="4">
    <source>
        <dbReference type="ARBA" id="ARBA00022563"/>
    </source>
</evidence>